<evidence type="ECO:0000256" key="1">
    <source>
        <dbReference type="SAM" id="MobiDB-lite"/>
    </source>
</evidence>
<feature type="compositionally biased region" description="Basic residues" evidence="1">
    <location>
        <begin position="479"/>
        <end position="490"/>
    </location>
</feature>
<feature type="compositionally biased region" description="Basic and acidic residues" evidence="1">
    <location>
        <begin position="341"/>
        <end position="404"/>
    </location>
</feature>
<dbReference type="EMBL" id="JALDAY010000024">
    <property type="protein sequence ID" value="MCI3279110.1"/>
    <property type="molecule type" value="Genomic_DNA"/>
</dbReference>
<feature type="compositionally biased region" description="Gly residues" evidence="1">
    <location>
        <begin position="194"/>
        <end position="225"/>
    </location>
</feature>
<reference evidence="2" key="1">
    <citation type="submission" date="2022-03" db="EMBL/GenBank/DDBJ databases">
        <title>Streptomyces 7R015 and 7R016 isolated from Barleria lupulina in Thailand.</title>
        <authorList>
            <person name="Kanchanasin P."/>
            <person name="Phongsopitanun W."/>
            <person name="Tanasupawat S."/>
        </authorList>
    </citation>
    <scope>NUCLEOTIDE SEQUENCE</scope>
    <source>
        <strain evidence="2">7R015</strain>
    </source>
</reference>
<feature type="compositionally biased region" description="Low complexity" evidence="1">
    <location>
        <begin position="282"/>
        <end position="299"/>
    </location>
</feature>
<evidence type="ECO:0000313" key="2">
    <source>
        <dbReference type="EMBL" id="MCI3279110.1"/>
    </source>
</evidence>
<accession>A0ABS9YPB6</accession>
<sequence length="762" mass="78745">MSDTTSSGDGTNVINFPRLGFTLTPTAVPQPSATPVVPSVPNTPPYAPSVGRRSPLDLLAALPDPSVLTPALPPTAPAVPGTVPDTFRSEPASDLVGPRLGALSLAAILAVAVAAVRGTHTYLTDRRTRRLADQTETDALRQARAKQQLAELEAHGKHQQAMQGIADKAAQQRAKNKVPSSQEFGRKSLAGRSGAAGGGSGSGGRGSGGGAGRSAGGGKKPGSGSGSSSSRTNGPGAKGRGNGAGAGAGGKKSPLGGGRKDGGKNTGLKQPGAGDGRKGKKGPSPTGGKSPSTSASSPAMERARRRQDRADKRQAARLERRAKDQDAARDRKNTAKQARQAVRDKVRDDRIQAKEACREKARDAKFEAKQKQREAAADAQQQKKADAAQEKADRTGLPDAVAKEARRRLKKRRKNLDPPVLSKQQKKGGAAGPAAAGASTPKVSLKKKRKVNLRKPKGAGATPGAGAANQKQKSQSRWARARAYARKKTTRSTGPTAGPAGNDPHTGQPGPQAGQNGGTRQRRTPFQNAAQAAGNAAGSTHTVTSDHVPGSRAKRWEPDAIGRPAPALPATGPSALDAAPTINPPRPGTTRPKEPIPMPPASAPVPAGKPDPRITKAKKQAARAATRTVGRRMDAQHATEITLDDACDGADKLMGDGFKTHDQAAKLAGHARSLRDAWIVLAEDCATNSNLTGALYTTASIKFAESMELVARMADEMRASSLEAAEQSETAGNELNDAYRPITQATADAGLTTPSAPVHNEV</sequence>
<gene>
    <name evidence="2" type="ORF">MQP27_49410</name>
</gene>
<organism evidence="2 3">
    <name type="scientific">Streptomyces cylindrosporus</name>
    <dbReference type="NCBI Taxonomy" id="2927583"/>
    <lineage>
        <taxon>Bacteria</taxon>
        <taxon>Bacillati</taxon>
        <taxon>Actinomycetota</taxon>
        <taxon>Actinomycetes</taxon>
        <taxon>Kitasatosporales</taxon>
        <taxon>Streptomycetaceae</taxon>
        <taxon>Streptomyces</taxon>
    </lineage>
</organism>
<dbReference type="RefSeq" id="WP_242778722.1">
    <property type="nucleotide sequence ID" value="NZ_JALDAY010000024.1"/>
</dbReference>
<keyword evidence="3" id="KW-1185">Reference proteome</keyword>
<feature type="compositionally biased region" description="Basic residues" evidence="1">
    <location>
        <begin position="444"/>
        <end position="457"/>
    </location>
</feature>
<feature type="compositionally biased region" description="Basic and acidic residues" evidence="1">
    <location>
        <begin position="308"/>
        <end position="333"/>
    </location>
</feature>
<feature type="compositionally biased region" description="Basic residues" evidence="1">
    <location>
        <begin position="405"/>
        <end position="414"/>
    </location>
</feature>
<name>A0ABS9YPB6_9ACTN</name>
<feature type="compositionally biased region" description="Low complexity" evidence="1">
    <location>
        <begin position="458"/>
        <end position="468"/>
    </location>
</feature>
<evidence type="ECO:0000313" key="3">
    <source>
        <dbReference type="Proteomes" id="UP001165269"/>
    </source>
</evidence>
<feature type="compositionally biased region" description="Low complexity" evidence="1">
    <location>
        <begin position="432"/>
        <end position="443"/>
    </location>
</feature>
<feature type="compositionally biased region" description="Low complexity" evidence="1">
    <location>
        <begin position="527"/>
        <end position="538"/>
    </location>
</feature>
<comment type="caution">
    <text evidence="2">The sequence shown here is derived from an EMBL/GenBank/DDBJ whole genome shotgun (WGS) entry which is preliminary data.</text>
</comment>
<protein>
    <submittedName>
        <fullName evidence="2">Uncharacterized protein</fullName>
    </submittedName>
</protein>
<feature type="compositionally biased region" description="Low complexity" evidence="1">
    <location>
        <begin position="226"/>
        <end position="235"/>
    </location>
</feature>
<feature type="compositionally biased region" description="Gly residues" evidence="1">
    <location>
        <begin position="236"/>
        <end position="250"/>
    </location>
</feature>
<feature type="region of interest" description="Disordered" evidence="1">
    <location>
        <begin position="152"/>
        <end position="633"/>
    </location>
</feature>
<proteinExistence type="predicted"/>
<dbReference type="Proteomes" id="UP001165269">
    <property type="component" value="Unassembled WGS sequence"/>
</dbReference>
<feature type="compositionally biased region" description="Pro residues" evidence="1">
    <location>
        <begin position="595"/>
        <end position="609"/>
    </location>
</feature>